<sequence length="95" mass="10426">MSNTYEKLVNAGAPAIVEPLFYRVSENSVNGSIIVEVRERLPYKGSNLKARRIVSSRRPAELLENVVEAMTEAVEEMEFKTGLASLTGEHSSADA</sequence>
<proteinExistence type="predicted"/>
<keyword evidence="2" id="KW-1185">Reference proteome</keyword>
<reference evidence="1" key="1">
    <citation type="submission" date="2024-06" db="EMBL/GenBank/DDBJ databases">
        <authorList>
            <person name="Hatch R.X."/>
            <person name="Arellano O.M."/>
            <person name="Sasaoka A.N."/>
            <person name="Stewart A.S."/>
            <person name="Velarde E.T."/>
            <person name="Garcia Costas A.M."/>
            <person name="Furlong K.P."/>
            <person name="Rudner A.D."/>
            <person name="Beyer A.R."/>
            <person name="Chong R.A."/>
            <person name="Edgington N.P."/>
            <person name="Freise A.C."/>
            <person name="Gibb B.P."/>
            <person name="Klyczek K.K."/>
            <person name="Swerdlow S.J."/>
            <person name="Garlena R.A."/>
            <person name="Russell D.A."/>
            <person name="Jacobs-Sera D."/>
            <person name="Hatfull G.F."/>
        </authorList>
    </citation>
    <scope>NUCLEOTIDE SEQUENCE</scope>
</reference>
<organism evidence="1 2">
    <name type="scientific">Arthrobacter phage VResidence</name>
    <dbReference type="NCBI Taxonomy" id="2927294"/>
    <lineage>
        <taxon>Viruses</taxon>
        <taxon>Duplodnaviria</taxon>
        <taxon>Heunggongvirae</taxon>
        <taxon>Uroviricota</taxon>
        <taxon>Caudoviricetes</taxon>
        <taxon>Casidaviridae</taxon>
        <taxon>Manhattanvirus</taxon>
        <taxon>Manhattanvirus vresidence</taxon>
    </lineage>
</organism>
<dbReference type="Proteomes" id="UP001164923">
    <property type="component" value="Segment"/>
</dbReference>
<evidence type="ECO:0000313" key="2">
    <source>
        <dbReference type="Proteomes" id="UP001164923"/>
    </source>
</evidence>
<evidence type="ECO:0000313" key="1">
    <source>
        <dbReference type="EMBL" id="UYL87649.1"/>
    </source>
</evidence>
<gene>
    <name evidence="1" type="primary">45</name>
    <name evidence="1" type="ORF">SEA_VRESIDENCE_45</name>
</gene>
<dbReference type="EMBL" id="OP434455">
    <property type="protein sequence ID" value="UYL87649.1"/>
    <property type="molecule type" value="Genomic_DNA"/>
</dbReference>
<protein>
    <submittedName>
        <fullName evidence="1">Uncharacterized protein</fullName>
    </submittedName>
</protein>
<accession>A0A9X9K3R7</accession>
<name>A0A9X9K3R7_9CAUD</name>